<accession>A0A2J6QUD3</accession>
<evidence type="ECO:0000313" key="2">
    <source>
        <dbReference type="Proteomes" id="UP000235786"/>
    </source>
</evidence>
<dbReference type="Proteomes" id="UP000235786">
    <property type="component" value="Unassembled WGS sequence"/>
</dbReference>
<gene>
    <name evidence="1" type="ORF">L207DRAFT_592928</name>
</gene>
<sequence>MGAYLMDIFVVRERLAALSNICKACKPDVKLRFITEELGFESDGDAAQFICDYNRQHLLEEKEDGQIFEAAKS</sequence>
<reference evidence="1 2" key="1">
    <citation type="submission" date="2016-04" db="EMBL/GenBank/DDBJ databases">
        <title>A degradative enzymes factory behind the ericoid mycorrhizal symbiosis.</title>
        <authorList>
            <consortium name="DOE Joint Genome Institute"/>
            <person name="Martino E."/>
            <person name="Morin E."/>
            <person name="Grelet G."/>
            <person name="Kuo A."/>
            <person name="Kohler A."/>
            <person name="Daghino S."/>
            <person name="Barry K."/>
            <person name="Choi C."/>
            <person name="Cichocki N."/>
            <person name="Clum A."/>
            <person name="Copeland A."/>
            <person name="Hainaut M."/>
            <person name="Haridas S."/>
            <person name="Labutti K."/>
            <person name="Lindquist E."/>
            <person name="Lipzen A."/>
            <person name="Khouja H.-R."/>
            <person name="Murat C."/>
            <person name="Ohm R."/>
            <person name="Olson A."/>
            <person name="Spatafora J."/>
            <person name="Veneault-Fourrey C."/>
            <person name="Henrissat B."/>
            <person name="Grigoriev I."/>
            <person name="Martin F."/>
            <person name="Perotto S."/>
        </authorList>
    </citation>
    <scope>NUCLEOTIDE SEQUENCE [LARGE SCALE GENOMIC DNA]</scope>
    <source>
        <strain evidence="1 2">F</strain>
    </source>
</reference>
<dbReference type="EMBL" id="KZ613970">
    <property type="protein sequence ID" value="PMD29879.1"/>
    <property type="molecule type" value="Genomic_DNA"/>
</dbReference>
<protein>
    <submittedName>
        <fullName evidence="1">Uncharacterized protein</fullName>
    </submittedName>
</protein>
<proteinExistence type="predicted"/>
<dbReference type="Gene3D" id="1.25.40.990">
    <property type="match status" value="1"/>
</dbReference>
<name>A0A2J6QUD3_HYAVF</name>
<keyword evidence="2" id="KW-1185">Reference proteome</keyword>
<evidence type="ECO:0000313" key="1">
    <source>
        <dbReference type="EMBL" id="PMD29879.1"/>
    </source>
</evidence>
<dbReference type="OrthoDB" id="199574at2759"/>
<dbReference type="AlphaFoldDB" id="A0A2J6QUD3"/>
<organism evidence="1 2">
    <name type="scientific">Hyaloscypha variabilis (strain UAMH 11265 / GT02V1 / F)</name>
    <name type="common">Meliniomyces variabilis</name>
    <dbReference type="NCBI Taxonomy" id="1149755"/>
    <lineage>
        <taxon>Eukaryota</taxon>
        <taxon>Fungi</taxon>
        <taxon>Dikarya</taxon>
        <taxon>Ascomycota</taxon>
        <taxon>Pezizomycotina</taxon>
        <taxon>Leotiomycetes</taxon>
        <taxon>Helotiales</taxon>
        <taxon>Hyaloscyphaceae</taxon>
        <taxon>Hyaloscypha</taxon>
        <taxon>Hyaloscypha variabilis</taxon>
    </lineage>
</organism>
<dbReference type="STRING" id="1149755.A0A2J6QUD3"/>